<dbReference type="AlphaFoldDB" id="A0A927I2I0"/>
<dbReference type="RefSeq" id="WP_191125748.1">
    <property type="nucleotide sequence ID" value="NZ_JACXWY010000024.1"/>
</dbReference>
<sequence>MKETLDHLFESMDKAPTAADHPIFKNAADKEYYETQLMFAYRKLEAGRHHLENVEGMLEKSKAQAMTAMKKHKKPGKNAIASTASMIVNGGSAAGYIHELSAFLAAIRSGLDFLTVAAARTIKGVKAHSVHDLEKMAAKGHTGHVLDAVRAHHAWLAELREYRDEVVHRLVVQAPAEGWLISTKGKTSKTVLPIVVPRKTPERASDTRRSRMTEDLDPPFGLERWESHGAVSLPDGTKEVWNHEVVFTPADSHVPIVELMEYHLSAYQKFSAAIFDAIVSSKFGKAK</sequence>
<protein>
    <submittedName>
        <fullName evidence="1">Uncharacterized protein</fullName>
    </submittedName>
</protein>
<accession>A0A927I2I0</accession>
<organism evidence="1 2">
    <name type="scientific">Bosea spartocytisi</name>
    <dbReference type="NCBI Taxonomy" id="2773451"/>
    <lineage>
        <taxon>Bacteria</taxon>
        <taxon>Pseudomonadati</taxon>
        <taxon>Pseudomonadota</taxon>
        <taxon>Alphaproteobacteria</taxon>
        <taxon>Hyphomicrobiales</taxon>
        <taxon>Boseaceae</taxon>
        <taxon>Bosea</taxon>
    </lineage>
</organism>
<comment type="caution">
    <text evidence="1">The sequence shown here is derived from an EMBL/GenBank/DDBJ whole genome shotgun (WGS) entry which is preliminary data.</text>
</comment>
<evidence type="ECO:0000313" key="2">
    <source>
        <dbReference type="Proteomes" id="UP000619295"/>
    </source>
</evidence>
<dbReference type="EMBL" id="JACXWY010000024">
    <property type="protein sequence ID" value="MBD3848861.1"/>
    <property type="molecule type" value="Genomic_DNA"/>
</dbReference>
<evidence type="ECO:0000313" key="1">
    <source>
        <dbReference type="EMBL" id="MBD3848861.1"/>
    </source>
</evidence>
<gene>
    <name evidence="1" type="ORF">IED13_24450</name>
</gene>
<dbReference type="Proteomes" id="UP000619295">
    <property type="component" value="Unassembled WGS sequence"/>
</dbReference>
<keyword evidence="2" id="KW-1185">Reference proteome</keyword>
<name>A0A927I2I0_9HYPH</name>
<reference evidence="1" key="1">
    <citation type="submission" date="2020-09" db="EMBL/GenBank/DDBJ databases">
        <title>Bosea spartocytisi sp. nov. a root nodule endophyte of Spartocytisus supranubius in the high mountain ecosystem fo the Teide National Park (Canary Islands, Spain).</title>
        <authorList>
            <person name="Pulido-Suarez L."/>
            <person name="Peix A."/>
            <person name="Igual J.M."/>
            <person name="Socas-Perez N."/>
            <person name="Velazquez E."/>
            <person name="Flores-Felix J.D."/>
            <person name="Leon-Barrios M."/>
        </authorList>
    </citation>
    <scope>NUCLEOTIDE SEQUENCE</scope>
    <source>
        <strain evidence="1">SSUT16</strain>
    </source>
</reference>
<proteinExistence type="predicted"/>